<keyword evidence="1" id="KW-1133">Transmembrane helix</keyword>
<dbReference type="EMBL" id="LWCS01000043">
    <property type="protein sequence ID" value="OAN34494.1"/>
    <property type="molecule type" value="Genomic_DNA"/>
</dbReference>
<feature type="transmembrane region" description="Helical" evidence="1">
    <location>
        <begin position="102"/>
        <end position="119"/>
    </location>
</feature>
<feature type="transmembrane region" description="Helical" evidence="1">
    <location>
        <begin position="126"/>
        <end position="150"/>
    </location>
</feature>
<protein>
    <submittedName>
        <fullName evidence="2">Uncharacterized protein</fullName>
    </submittedName>
</protein>
<dbReference type="OrthoDB" id="4761366at2"/>
<name>A0A178LR40_MYCIR</name>
<feature type="transmembrane region" description="Helical" evidence="1">
    <location>
        <begin position="79"/>
        <end position="96"/>
    </location>
</feature>
<feature type="transmembrane region" description="Helical" evidence="1">
    <location>
        <begin position="46"/>
        <end position="67"/>
    </location>
</feature>
<proteinExistence type="predicted"/>
<evidence type="ECO:0000313" key="2">
    <source>
        <dbReference type="EMBL" id="OAN34494.1"/>
    </source>
</evidence>
<dbReference type="AlphaFoldDB" id="A0A178LR40"/>
<sequence length="204" mass="20609">MRLRIPEAVVLFVVGGVAALIGDHSHVVTGTTVYYTDAVPFVWGSPFWFPLLVGAATVSLAELRLHLPAIRDSVAARQALAGVATVVGMYVTTALLHGAPVVPATALLVVAAAVTWCVLGDGPGAVCGAVVAVVGPAVEIGLVEVGVFAYNPGSDGLFGVGPFLVPLYFAFGVVVALLGELAVSRRPAVATPVCDTISRAPGAG</sequence>
<evidence type="ECO:0000256" key="1">
    <source>
        <dbReference type="SAM" id="Phobius"/>
    </source>
</evidence>
<dbReference type="STRING" id="912594.AWC12_06380"/>
<dbReference type="RefSeq" id="WP_064283763.1">
    <property type="nucleotide sequence ID" value="NZ_LWCS01000043.1"/>
</dbReference>
<feature type="transmembrane region" description="Helical" evidence="1">
    <location>
        <begin position="156"/>
        <end position="178"/>
    </location>
</feature>
<gene>
    <name evidence="2" type="ORF">A4X20_07295</name>
</gene>
<reference evidence="2 3" key="1">
    <citation type="submission" date="2016-04" db="EMBL/GenBank/DDBJ databases">
        <title>Draft Genome Sequences of Staphylococcus capitis Strain H36, S. capitis Strain H65, S. cohnii Strain H62, S. hominis Strain H69, Mycobacterium iranicum Strain H39, Plantibacter sp. Strain H53, Pseudomonas oryzihabitans Strain H72, and Microbacterium sp. Strain H83, isolated from residential settings.</title>
        <authorList>
            <person name="Lymperopoulou D."/>
            <person name="Adams R.I."/>
            <person name="Lindow S."/>
            <person name="Coil D.A."/>
            <person name="Jospin G."/>
            <person name="Eisen J.A."/>
        </authorList>
    </citation>
    <scope>NUCLEOTIDE SEQUENCE [LARGE SCALE GENOMIC DNA]</scope>
    <source>
        <strain evidence="2 3">H39</strain>
    </source>
</reference>
<comment type="caution">
    <text evidence="2">The sequence shown here is derived from an EMBL/GenBank/DDBJ whole genome shotgun (WGS) entry which is preliminary data.</text>
</comment>
<keyword evidence="1" id="KW-0472">Membrane</keyword>
<dbReference type="eggNOG" id="ENOG5031FRC">
    <property type="taxonomic scope" value="Bacteria"/>
</dbReference>
<dbReference type="Proteomes" id="UP000078396">
    <property type="component" value="Unassembled WGS sequence"/>
</dbReference>
<evidence type="ECO:0000313" key="3">
    <source>
        <dbReference type="Proteomes" id="UP000078396"/>
    </source>
</evidence>
<accession>A0A178LR40</accession>
<organism evidence="2 3">
    <name type="scientific">Mycolicibacterium iranicum</name>
    <name type="common">Mycobacterium iranicum</name>
    <dbReference type="NCBI Taxonomy" id="912594"/>
    <lineage>
        <taxon>Bacteria</taxon>
        <taxon>Bacillati</taxon>
        <taxon>Actinomycetota</taxon>
        <taxon>Actinomycetes</taxon>
        <taxon>Mycobacteriales</taxon>
        <taxon>Mycobacteriaceae</taxon>
        <taxon>Mycolicibacterium</taxon>
    </lineage>
</organism>
<keyword evidence="1" id="KW-0812">Transmembrane</keyword>